<feature type="region of interest" description="Disordered" evidence="1">
    <location>
        <begin position="1"/>
        <end position="129"/>
    </location>
</feature>
<feature type="compositionally biased region" description="Low complexity" evidence="1">
    <location>
        <begin position="35"/>
        <end position="58"/>
    </location>
</feature>
<dbReference type="InterPro" id="IPR036779">
    <property type="entry name" value="LysM_dom_sf"/>
</dbReference>
<protein>
    <submittedName>
        <fullName evidence="3">LysM peptidoglycan-binding domain-containing protein</fullName>
    </submittedName>
</protein>
<feature type="compositionally biased region" description="Basic and acidic residues" evidence="1">
    <location>
        <begin position="7"/>
        <end position="23"/>
    </location>
</feature>
<dbReference type="PANTHER" id="PTHR34700">
    <property type="entry name" value="POTASSIUM BINDING PROTEIN KBP"/>
    <property type="match status" value="1"/>
</dbReference>
<gene>
    <name evidence="3" type="ORF">OG517_20130</name>
</gene>
<evidence type="ECO:0000313" key="3">
    <source>
        <dbReference type="EMBL" id="WUQ13559.1"/>
    </source>
</evidence>
<proteinExistence type="predicted"/>
<dbReference type="CDD" id="cd00118">
    <property type="entry name" value="LysM"/>
    <property type="match status" value="1"/>
</dbReference>
<dbReference type="Proteomes" id="UP001432039">
    <property type="component" value="Chromosome"/>
</dbReference>
<evidence type="ECO:0000313" key="4">
    <source>
        <dbReference type="Proteomes" id="UP001432039"/>
    </source>
</evidence>
<dbReference type="Gene3D" id="3.10.350.10">
    <property type="entry name" value="LysM domain"/>
    <property type="match status" value="1"/>
</dbReference>
<dbReference type="InterPro" id="IPR018392">
    <property type="entry name" value="LysM"/>
</dbReference>
<sequence>MGLFDFLKSDKHKAHDAAEKAKEQVQQPAGEARRPPAGSAADAASATRATAERMAAAAPPKPAPATPTPTSAAHKAVPAAPRPTAMPKPGAFSPAAPGAMHTPTPHSAAHKAVPAAPTRGPGSTAKKRTYTVRAGDSLPAIARQELGNEARWRELYAMNRGAVGPNPDLIRPGTVLTLPI</sequence>
<dbReference type="SUPFAM" id="SSF54106">
    <property type="entry name" value="LysM domain"/>
    <property type="match status" value="1"/>
</dbReference>
<dbReference type="RefSeq" id="WP_328962505.1">
    <property type="nucleotide sequence ID" value="NZ_CP108090.1"/>
</dbReference>
<dbReference type="EMBL" id="CP108090">
    <property type="protein sequence ID" value="WUQ13559.1"/>
    <property type="molecule type" value="Genomic_DNA"/>
</dbReference>
<evidence type="ECO:0000256" key="1">
    <source>
        <dbReference type="SAM" id="MobiDB-lite"/>
    </source>
</evidence>
<organism evidence="3 4">
    <name type="scientific">Streptomyces virginiae</name>
    <name type="common">Streptomyces cinnamonensis</name>
    <dbReference type="NCBI Taxonomy" id="1961"/>
    <lineage>
        <taxon>Bacteria</taxon>
        <taxon>Bacillati</taxon>
        <taxon>Actinomycetota</taxon>
        <taxon>Actinomycetes</taxon>
        <taxon>Kitasatosporales</taxon>
        <taxon>Streptomycetaceae</taxon>
        <taxon>Streptomyces</taxon>
    </lineage>
</organism>
<dbReference type="SMART" id="SM00257">
    <property type="entry name" value="LysM"/>
    <property type="match status" value="1"/>
</dbReference>
<feature type="domain" description="LysM" evidence="2">
    <location>
        <begin position="128"/>
        <end position="178"/>
    </location>
</feature>
<dbReference type="Pfam" id="PF01476">
    <property type="entry name" value="LysM"/>
    <property type="match status" value="1"/>
</dbReference>
<dbReference type="PROSITE" id="PS51782">
    <property type="entry name" value="LYSM"/>
    <property type="match status" value="1"/>
</dbReference>
<dbReference type="PANTHER" id="PTHR34700:SF4">
    <property type="entry name" value="PHAGE-LIKE ELEMENT PBSX PROTEIN XKDP"/>
    <property type="match status" value="1"/>
</dbReference>
<reference evidence="3" key="1">
    <citation type="submission" date="2022-10" db="EMBL/GenBank/DDBJ databases">
        <title>The complete genomes of actinobacterial strains from the NBC collection.</title>
        <authorList>
            <person name="Joergensen T.S."/>
            <person name="Alvarez Arevalo M."/>
            <person name="Sterndorff E.B."/>
            <person name="Faurdal D."/>
            <person name="Vuksanovic O."/>
            <person name="Mourched A.-S."/>
            <person name="Charusanti P."/>
            <person name="Shaw S."/>
            <person name="Blin K."/>
            <person name="Weber T."/>
        </authorList>
    </citation>
    <scope>NUCLEOTIDE SEQUENCE</scope>
    <source>
        <strain evidence="3">NBC_00248</strain>
    </source>
</reference>
<keyword evidence="4" id="KW-1185">Reference proteome</keyword>
<dbReference type="InterPro" id="IPR052196">
    <property type="entry name" value="Bact_Kbp"/>
</dbReference>
<name>A0ABZ1TCF1_STRVG</name>
<accession>A0ABZ1TCF1</accession>
<evidence type="ECO:0000259" key="2">
    <source>
        <dbReference type="PROSITE" id="PS51782"/>
    </source>
</evidence>